<dbReference type="Proteomes" id="UP000324800">
    <property type="component" value="Unassembled WGS sequence"/>
</dbReference>
<proteinExistence type="predicted"/>
<protein>
    <submittedName>
        <fullName evidence="2">Uncharacterized protein</fullName>
    </submittedName>
</protein>
<dbReference type="AlphaFoldDB" id="A0A5J4TY92"/>
<sequence>MLHNMHDVSQQRKNNQHCSIQLYKTSYIPIRNSFPISTPIPVSDTNSCTSSNINQSQNSSSAPIQPPDNNFAIIGPSNSRNVLQPVCSMVLIDPVLVNGITYCEVVFANNMLGNSSIGVVPANFLVKHGQSPHDVEIKSQTAYFQGSFGVVNCNQQAQQGNQKFNDKDIVGIEINMQTS</sequence>
<dbReference type="EMBL" id="SNRW01023787">
    <property type="protein sequence ID" value="KAA6362742.1"/>
    <property type="molecule type" value="Genomic_DNA"/>
</dbReference>
<feature type="non-terminal residue" evidence="2">
    <location>
        <position position="179"/>
    </location>
</feature>
<evidence type="ECO:0000313" key="2">
    <source>
        <dbReference type="EMBL" id="KAA6362742.1"/>
    </source>
</evidence>
<feature type="compositionally biased region" description="Low complexity" evidence="1">
    <location>
        <begin position="50"/>
        <end position="63"/>
    </location>
</feature>
<organism evidence="2 3">
    <name type="scientific">Streblomastix strix</name>
    <dbReference type="NCBI Taxonomy" id="222440"/>
    <lineage>
        <taxon>Eukaryota</taxon>
        <taxon>Metamonada</taxon>
        <taxon>Preaxostyla</taxon>
        <taxon>Oxymonadida</taxon>
        <taxon>Streblomastigidae</taxon>
        <taxon>Streblomastix</taxon>
    </lineage>
</organism>
<evidence type="ECO:0000256" key="1">
    <source>
        <dbReference type="SAM" id="MobiDB-lite"/>
    </source>
</evidence>
<comment type="caution">
    <text evidence="2">The sequence shown here is derived from an EMBL/GenBank/DDBJ whole genome shotgun (WGS) entry which is preliminary data.</text>
</comment>
<feature type="region of interest" description="Disordered" evidence="1">
    <location>
        <begin position="45"/>
        <end position="68"/>
    </location>
</feature>
<name>A0A5J4TY92_9EUKA</name>
<gene>
    <name evidence="2" type="ORF">EZS28_041731</name>
</gene>
<evidence type="ECO:0000313" key="3">
    <source>
        <dbReference type="Proteomes" id="UP000324800"/>
    </source>
</evidence>
<reference evidence="2 3" key="1">
    <citation type="submission" date="2019-03" db="EMBL/GenBank/DDBJ databases">
        <title>Single cell metagenomics reveals metabolic interactions within the superorganism composed of flagellate Streblomastix strix and complex community of Bacteroidetes bacteria on its surface.</title>
        <authorList>
            <person name="Treitli S.C."/>
            <person name="Kolisko M."/>
            <person name="Husnik F."/>
            <person name="Keeling P."/>
            <person name="Hampl V."/>
        </authorList>
    </citation>
    <scope>NUCLEOTIDE SEQUENCE [LARGE SCALE GENOMIC DNA]</scope>
    <source>
        <strain evidence="2">ST1C</strain>
    </source>
</reference>
<accession>A0A5J4TY92</accession>